<feature type="transmembrane region" description="Helical" evidence="1">
    <location>
        <begin position="97"/>
        <end position="117"/>
    </location>
</feature>
<accession>A0ABP9EYE5</accession>
<dbReference type="Proteomes" id="UP001500433">
    <property type="component" value="Unassembled WGS sequence"/>
</dbReference>
<evidence type="ECO:0000256" key="1">
    <source>
        <dbReference type="SAM" id="Phobius"/>
    </source>
</evidence>
<feature type="transmembrane region" description="Helical" evidence="1">
    <location>
        <begin position="124"/>
        <end position="144"/>
    </location>
</feature>
<proteinExistence type="predicted"/>
<comment type="caution">
    <text evidence="2">The sequence shown here is derived from an EMBL/GenBank/DDBJ whole genome shotgun (WGS) entry which is preliminary data.</text>
</comment>
<protein>
    <recommendedName>
        <fullName evidence="4">YhhN-like protein</fullName>
    </recommendedName>
</protein>
<evidence type="ECO:0008006" key="4">
    <source>
        <dbReference type="Google" id="ProtNLM"/>
    </source>
</evidence>
<reference evidence="3" key="1">
    <citation type="journal article" date="2019" name="Int. J. Syst. Evol. Microbiol.">
        <title>The Global Catalogue of Microorganisms (GCM) 10K type strain sequencing project: providing services to taxonomists for standard genome sequencing and annotation.</title>
        <authorList>
            <consortium name="The Broad Institute Genomics Platform"/>
            <consortium name="The Broad Institute Genome Sequencing Center for Infectious Disease"/>
            <person name="Wu L."/>
            <person name="Ma J."/>
        </authorList>
    </citation>
    <scope>NUCLEOTIDE SEQUENCE [LARGE SCALE GENOMIC DNA]</scope>
    <source>
        <strain evidence="3">JCM 18274</strain>
    </source>
</reference>
<name>A0ABP9EYE5_9FLAO</name>
<keyword evidence="1" id="KW-1133">Transmembrane helix</keyword>
<keyword evidence="1" id="KW-0472">Membrane</keyword>
<sequence length="245" mass="28565">MYKSKVLVSFVLVLYILFAILEFSGNSGVAYYLNALIIPVIALIYMLFVKNKNIFFSLFLFCYSLSDLMGIAIYSISFNEDSIIYDFDYYVGNSLYILAYLFLFIRISSSMSFLHVLRNFKIHIVVLTILNIYLVYVLQMILNPYNGLYNNYYLELTYNIVMLLVLSAALLNYFFRDNKKSLYLFLGSLCIVFSEVIDVAYIYIAQRSLLNVLATSLALGAFYFFYQQSKLSNEVNQEDKYMIME</sequence>
<feature type="transmembrane region" description="Helical" evidence="1">
    <location>
        <begin position="156"/>
        <end position="175"/>
    </location>
</feature>
<evidence type="ECO:0000313" key="2">
    <source>
        <dbReference type="EMBL" id="GAA4885608.1"/>
    </source>
</evidence>
<gene>
    <name evidence="2" type="ORF">GCM10023311_05480</name>
</gene>
<dbReference type="RefSeq" id="WP_345272491.1">
    <property type="nucleotide sequence ID" value="NZ_BAABJH010000001.1"/>
</dbReference>
<feature type="transmembrane region" description="Helical" evidence="1">
    <location>
        <begin position="55"/>
        <end position="77"/>
    </location>
</feature>
<feature type="transmembrane region" description="Helical" evidence="1">
    <location>
        <begin position="29"/>
        <end position="48"/>
    </location>
</feature>
<feature type="transmembrane region" description="Helical" evidence="1">
    <location>
        <begin position="182"/>
        <end position="203"/>
    </location>
</feature>
<dbReference type="EMBL" id="BAABJH010000001">
    <property type="protein sequence ID" value="GAA4885608.1"/>
    <property type="molecule type" value="Genomic_DNA"/>
</dbReference>
<feature type="transmembrane region" description="Helical" evidence="1">
    <location>
        <begin position="209"/>
        <end position="226"/>
    </location>
</feature>
<keyword evidence="3" id="KW-1185">Reference proteome</keyword>
<evidence type="ECO:0000313" key="3">
    <source>
        <dbReference type="Proteomes" id="UP001500433"/>
    </source>
</evidence>
<keyword evidence="1" id="KW-0812">Transmembrane</keyword>
<organism evidence="2 3">
    <name type="scientific">Flaviramulus aquimarinus</name>
    <dbReference type="NCBI Taxonomy" id="1170456"/>
    <lineage>
        <taxon>Bacteria</taxon>
        <taxon>Pseudomonadati</taxon>
        <taxon>Bacteroidota</taxon>
        <taxon>Flavobacteriia</taxon>
        <taxon>Flavobacteriales</taxon>
        <taxon>Flavobacteriaceae</taxon>
        <taxon>Flaviramulus</taxon>
    </lineage>
</organism>